<gene>
    <name evidence="4" type="ORF">AUR64_16615</name>
</gene>
<evidence type="ECO:0000256" key="3">
    <source>
        <dbReference type="RuleBase" id="RU004508"/>
    </source>
</evidence>
<dbReference type="Gene3D" id="3.90.1150.10">
    <property type="entry name" value="Aspartate Aminotransferase, domain 1"/>
    <property type="match status" value="1"/>
</dbReference>
<comment type="similarity">
    <text evidence="2 3">Belongs to the DegT/DnrJ/EryC1 family.</text>
</comment>
<dbReference type="AlphaFoldDB" id="A0A0W1R7N6"/>
<dbReference type="Pfam" id="PF01041">
    <property type="entry name" value="DegT_DnrJ_EryC1"/>
    <property type="match status" value="1"/>
</dbReference>
<dbReference type="Gene3D" id="3.40.640.10">
    <property type="entry name" value="Type I PLP-dependent aspartate aminotransferase-like (Major domain)"/>
    <property type="match status" value="1"/>
</dbReference>
<dbReference type="PANTHER" id="PTHR30244:SF36">
    <property type="entry name" value="3-OXO-GLUCOSE-6-PHOSPHATE:GLUTAMATE AMINOTRANSFERASE"/>
    <property type="match status" value="1"/>
</dbReference>
<dbReference type="SUPFAM" id="SSF53383">
    <property type="entry name" value="PLP-dependent transferases"/>
    <property type="match status" value="1"/>
</dbReference>
<dbReference type="GO" id="GO:0000271">
    <property type="term" value="P:polysaccharide biosynthetic process"/>
    <property type="evidence" value="ECO:0007669"/>
    <property type="project" value="TreeGrafter"/>
</dbReference>
<dbReference type="InterPro" id="IPR015421">
    <property type="entry name" value="PyrdxlP-dep_Trfase_major"/>
</dbReference>
<keyword evidence="5" id="KW-1185">Reference proteome</keyword>
<evidence type="ECO:0000256" key="2">
    <source>
        <dbReference type="ARBA" id="ARBA00037999"/>
    </source>
</evidence>
<sequence>MDGTVRFTDVYVDDDIVDRAASVLRSTRYVKGPVLEEFEAKFAEFCGVDHAVGVSSGTAALLLAFRSAGVEAGDDVFVPGHTFFATASPVLSLDANPVFVDVDPETYTMDPEDLAAKAATAENPTAIAPVHLYGQPAPMDEINDIADRYGMAVVEDACQAHGATYRGERTGSLGDVGCFSFYPSKNMTVGGDGGMLVTDDAELAETARRIRNHGRDESGTHVELGLNYRLDEMKAAVGIEQLSHLDDWNAARAAAAAKYDERLGEMQGIETPTVADDGSHVYHLYVVRSENREALREHLSARDIQTGIHYETPAHLHSAVVEQMDETPTLPQTEILCEEILSLPMHPRITDEEIERVCDAIESFVGVPA</sequence>
<organism evidence="4 5">
    <name type="scientific">Haloprofundus marisrubri</name>
    <dbReference type="NCBI Taxonomy" id="1514971"/>
    <lineage>
        <taxon>Archaea</taxon>
        <taxon>Methanobacteriati</taxon>
        <taxon>Methanobacteriota</taxon>
        <taxon>Stenosarchaea group</taxon>
        <taxon>Halobacteria</taxon>
        <taxon>Halobacteriales</taxon>
        <taxon>Haloferacaceae</taxon>
        <taxon>Haloprofundus</taxon>
    </lineage>
</organism>
<dbReference type="InterPro" id="IPR000653">
    <property type="entry name" value="DegT/StrS_aminotransferase"/>
</dbReference>
<evidence type="ECO:0008006" key="6">
    <source>
        <dbReference type="Google" id="ProtNLM"/>
    </source>
</evidence>
<evidence type="ECO:0000313" key="5">
    <source>
        <dbReference type="Proteomes" id="UP000054387"/>
    </source>
</evidence>
<dbReference type="STRING" id="1514971.AUR64_16615"/>
<protein>
    <recommendedName>
        <fullName evidence="6">Aminotransferase DegT</fullName>
    </recommendedName>
</protein>
<dbReference type="PANTHER" id="PTHR30244">
    <property type="entry name" value="TRANSAMINASE"/>
    <property type="match status" value="1"/>
</dbReference>
<reference evidence="4 5" key="1">
    <citation type="submission" date="2015-12" db="EMBL/GenBank/DDBJ databases">
        <title>Haloprofundus marisrubri gen. nov., sp. nov., an extremely halophilic archaeon isolated from the Discovery deep brine-seawater interface in the Red Sea.</title>
        <authorList>
            <person name="Zhang G."/>
            <person name="Stingl U."/>
            <person name="Rashid M."/>
        </authorList>
    </citation>
    <scope>NUCLEOTIDE SEQUENCE [LARGE SCALE GENOMIC DNA]</scope>
    <source>
        <strain evidence="4 5">SB9</strain>
    </source>
</reference>
<name>A0A0W1R7N6_9EURY</name>
<keyword evidence="1 3" id="KW-0663">Pyridoxal phosphate</keyword>
<dbReference type="Proteomes" id="UP000054387">
    <property type="component" value="Unassembled WGS sequence"/>
</dbReference>
<dbReference type="CDD" id="cd00616">
    <property type="entry name" value="AHBA_syn"/>
    <property type="match status" value="1"/>
</dbReference>
<dbReference type="InterPro" id="IPR015422">
    <property type="entry name" value="PyrdxlP-dep_Trfase_small"/>
</dbReference>
<dbReference type="RefSeq" id="WP_058582552.1">
    <property type="nucleotide sequence ID" value="NZ_LOPU01000029.1"/>
</dbReference>
<proteinExistence type="inferred from homology"/>
<dbReference type="GO" id="GO:0008483">
    <property type="term" value="F:transaminase activity"/>
    <property type="evidence" value="ECO:0007669"/>
    <property type="project" value="TreeGrafter"/>
</dbReference>
<accession>A0A0W1R7N6</accession>
<dbReference type="OrthoDB" id="10355at2157"/>
<dbReference type="InterPro" id="IPR015424">
    <property type="entry name" value="PyrdxlP-dep_Trfase"/>
</dbReference>
<dbReference type="EMBL" id="LOPU01000029">
    <property type="protein sequence ID" value="KTG09400.1"/>
    <property type="molecule type" value="Genomic_DNA"/>
</dbReference>
<evidence type="ECO:0000313" key="4">
    <source>
        <dbReference type="EMBL" id="KTG09400.1"/>
    </source>
</evidence>
<evidence type="ECO:0000256" key="1">
    <source>
        <dbReference type="ARBA" id="ARBA00022898"/>
    </source>
</evidence>
<dbReference type="GO" id="GO:0030170">
    <property type="term" value="F:pyridoxal phosphate binding"/>
    <property type="evidence" value="ECO:0007669"/>
    <property type="project" value="TreeGrafter"/>
</dbReference>
<dbReference type="PIRSF" id="PIRSF000390">
    <property type="entry name" value="PLP_StrS"/>
    <property type="match status" value="1"/>
</dbReference>
<comment type="caution">
    <text evidence="4">The sequence shown here is derived from an EMBL/GenBank/DDBJ whole genome shotgun (WGS) entry which is preliminary data.</text>
</comment>